<accession>D4XCI8</accession>
<name>D4XCI8_9BURK</name>
<sequence>MDVFSDGRWAWTMSRIGYIKYYRDLSKKVGLPDSVIGTELSAMEKMTIDNISRRLRRPRGLQSFDGEIGGMGYTNDLKFDNDRVAALESAMALKWDRYLSTLPQSQQQAVPSFSYMPECGAGEQLFVVKSDPPGAKIRIISDFDWLLCREIGRNPWDPNDCLGWSLIVKEENSLIGRYRYQAEWSNGKISRNVVEVEQFYGNRNDAVLTFR</sequence>
<dbReference type="EMBL" id="ADMS01000071">
    <property type="protein sequence ID" value="EFF75499.1"/>
    <property type="molecule type" value="Genomic_DNA"/>
</dbReference>
<dbReference type="HOGENOM" id="CLU_1302705_0_0_4"/>
<organism evidence="1 2">
    <name type="scientific">Achromobacter piechaudii ATCC 43553</name>
    <dbReference type="NCBI Taxonomy" id="742159"/>
    <lineage>
        <taxon>Bacteria</taxon>
        <taxon>Pseudomonadati</taxon>
        <taxon>Pseudomonadota</taxon>
        <taxon>Betaproteobacteria</taxon>
        <taxon>Burkholderiales</taxon>
        <taxon>Alcaligenaceae</taxon>
        <taxon>Achromobacter</taxon>
    </lineage>
</organism>
<gene>
    <name evidence="1" type="ORF">HMPREF0004_3185</name>
</gene>
<dbReference type="AlphaFoldDB" id="D4XCI8"/>
<evidence type="ECO:0000313" key="1">
    <source>
        <dbReference type="EMBL" id="EFF75499.1"/>
    </source>
</evidence>
<dbReference type="RefSeq" id="WP_006219258.1">
    <property type="nucleotide sequence ID" value="NZ_GG770409.1"/>
</dbReference>
<reference evidence="2" key="1">
    <citation type="submission" date="2010-03" db="EMBL/GenBank/DDBJ databases">
        <title>Complete sequence of Mobiluncus curtisii ATCC 43063.</title>
        <authorList>
            <person name="Muzny D."/>
            <person name="Qin X."/>
            <person name="Deng J."/>
            <person name="Jiang H."/>
            <person name="Liu Y."/>
            <person name="Qu J."/>
            <person name="Song X.-Z."/>
            <person name="Zhang L."/>
            <person name="Thornton R."/>
            <person name="Coyle M."/>
            <person name="Francisco L."/>
            <person name="Jackson L."/>
            <person name="Javaid M."/>
            <person name="Korchina V."/>
            <person name="Kovar C."/>
            <person name="Mata R."/>
            <person name="Mathew T."/>
            <person name="Ngo R."/>
            <person name="Nguyen L."/>
            <person name="Nguyen N."/>
            <person name="Okwuonu G."/>
            <person name="Ongeri F."/>
            <person name="Pham C."/>
            <person name="Simmons D."/>
            <person name="Wilczek-Boney K."/>
            <person name="Hale W."/>
            <person name="Jakkamsetti A."/>
            <person name="Pham P."/>
            <person name="Ruth R."/>
            <person name="San Lucas F."/>
            <person name="Warren J."/>
            <person name="Zhang J."/>
            <person name="Zhao Z."/>
            <person name="Zhou C."/>
            <person name="Zhu D."/>
            <person name="Lee S."/>
            <person name="Bess C."/>
            <person name="Blankenburg K."/>
            <person name="Forbes L."/>
            <person name="Fu Q."/>
            <person name="Gubbala S."/>
            <person name="Hirani K."/>
            <person name="Jayaseelan J.C."/>
            <person name="Lara F."/>
            <person name="Munidasa M."/>
            <person name="Palculict T."/>
            <person name="Patil S."/>
            <person name="Pu L.-L."/>
            <person name="Saada N."/>
            <person name="Tang L."/>
            <person name="Weissenberger G."/>
            <person name="Zhu Y."/>
            <person name="Hemphill L."/>
            <person name="Shang Y."/>
            <person name="Youmans B."/>
            <person name="Ayvaz T."/>
            <person name="Ross M."/>
            <person name="Santibanez J."/>
            <person name="Aqrawi P."/>
            <person name="Gross S."/>
            <person name="Joshi V."/>
            <person name="Fowler G."/>
            <person name="Nazareth L."/>
            <person name="Reid J."/>
            <person name="Worley K."/>
            <person name="Petrosino J."/>
            <person name="Highlander S."/>
            <person name="Gibbs R."/>
            <person name="Gibbs R."/>
        </authorList>
    </citation>
    <scope>NUCLEOTIDE SEQUENCE [LARGE SCALE GENOMIC DNA]</scope>
    <source>
        <strain evidence="2">ATCC 43553</strain>
    </source>
</reference>
<dbReference type="Proteomes" id="UP000004510">
    <property type="component" value="Unassembled WGS sequence"/>
</dbReference>
<evidence type="ECO:0000313" key="2">
    <source>
        <dbReference type="Proteomes" id="UP000004510"/>
    </source>
</evidence>
<protein>
    <submittedName>
        <fullName evidence="1">Uncharacterized protein</fullName>
    </submittedName>
</protein>
<proteinExistence type="predicted"/>
<comment type="caution">
    <text evidence="1">The sequence shown here is derived from an EMBL/GenBank/DDBJ whole genome shotgun (WGS) entry which is preliminary data.</text>
</comment>